<dbReference type="InterPro" id="IPR006275">
    <property type="entry name" value="CPSase_lsu"/>
</dbReference>
<dbReference type="InterPro" id="IPR013815">
    <property type="entry name" value="ATP_grasp_subdomain_1"/>
</dbReference>
<dbReference type="PROSITE" id="PS51855">
    <property type="entry name" value="MGS"/>
    <property type="match status" value="1"/>
</dbReference>
<comment type="catalytic activity">
    <reaction evidence="16 19">
        <text>hydrogencarbonate + L-glutamine + 2 ATP + H2O = carbamoyl phosphate + L-glutamate + 2 ADP + phosphate + 2 H(+)</text>
        <dbReference type="Rhea" id="RHEA:18633"/>
        <dbReference type="ChEBI" id="CHEBI:15377"/>
        <dbReference type="ChEBI" id="CHEBI:15378"/>
        <dbReference type="ChEBI" id="CHEBI:17544"/>
        <dbReference type="ChEBI" id="CHEBI:29985"/>
        <dbReference type="ChEBI" id="CHEBI:30616"/>
        <dbReference type="ChEBI" id="CHEBI:43474"/>
        <dbReference type="ChEBI" id="CHEBI:58228"/>
        <dbReference type="ChEBI" id="CHEBI:58359"/>
        <dbReference type="ChEBI" id="CHEBI:456216"/>
        <dbReference type="EC" id="6.3.5.5"/>
    </reaction>
</comment>
<keyword evidence="7 19" id="KW-0028">Amino-acid biosynthesis</keyword>
<feature type="region of interest" description="Allosteric domain" evidence="19">
    <location>
        <begin position="953"/>
        <end position="1100"/>
    </location>
</feature>
<keyword evidence="6 19" id="KW-0436">Ligase</keyword>
<dbReference type="InterPro" id="IPR036914">
    <property type="entry name" value="MGS-like_dom_sf"/>
</dbReference>
<feature type="binding site" evidence="19">
    <location>
        <position position="210"/>
    </location>
    <ligand>
        <name>ATP</name>
        <dbReference type="ChEBI" id="CHEBI:30616"/>
        <label>1</label>
    </ligand>
</feature>
<evidence type="ECO:0000256" key="16">
    <source>
        <dbReference type="ARBA" id="ARBA00048816"/>
    </source>
</evidence>
<evidence type="ECO:0000256" key="1">
    <source>
        <dbReference type="ARBA" id="ARBA00001936"/>
    </source>
</evidence>
<dbReference type="UniPathway" id="UPA00070">
    <property type="reaction ID" value="UER00115"/>
</dbReference>
<dbReference type="FunFam" id="1.10.1030.10:FF:000002">
    <property type="entry name" value="Carbamoyl-phosphate synthase large chain"/>
    <property type="match status" value="1"/>
</dbReference>
<evidence type="ECO:0000256" key="5">
    <source>
        <dbReference type="ARBA" id="ARBA00022571"/>
    </source>
</evidence>
<comment type="pathway">
    <text evidence="3 19">Amino-acid biosynthesis; L-arginine biosynthesis; carbamoyl phosphate from bicarbonate: step 1/1.</text>
</comment>
<keyword evidence="9 19" id="KW-0677">Repeat</keyword>
<evidence type="ECO:0000256" key="7">
    <source>
        <dbReference type="ARBA" id="ARBA00022605"/>
    </source>
</evidence>
<dbReference type="GO" id="GO:0004087">
    <property type="term" value="F:carbamoyl-phosphate synthase (ammonia) activity"/>
    <property type="evidence" value="ECO:0007669"/>
    <property type="project" value="UniProtKB-EC"/>
</dbReference>
<evidence type="ECO:0000256" key="15">
    <source>
        <dbReference type="ARBA" id="ARBA00047359"/>
    </source>
</evidence>
<dbReference type="EMBL" id="CP017812">
    <property type="protein sequence ID" value="AOZ72623.1"/>
    <property type="molecule type" value="Genomic_DNA"/>
</dbReference>
<dbReference type="PROSITE" id="PS51257">
    <property type="entry name" value="PROKAR_LIPOPROTEIN"/>
    <property type="match status" value="1"/>
</dbReference>
<feature type="binding site" evidence="19">
    <location>
        <position position="843"/>
    </location>
    <ligand>
        <name>Mn(2+)</name>
        <dbReference type="ChEBI" id="CHEBI:29035"/>
        <label>3</label>
    </ligand>
</feature>
<feature type="binding site" evidence="19">
    <location>
        <position position="285"/>
    </location>
    <ligand>
        <name>Mn(2+)</name>
        <dbReference type="ChEBI" id="CHEBI:29035"/>
        <label>1</label>
    </ligand>
</feature>
<feature type="binding site" evidence="19">
    <location>
        <position position="843"/>
    </location>
    <ligand>
        <name>ATP</name>
        <dbReference type="ChEBI" id="CHEBI:30616"/>
        <label>2</label>
    </ligand>
</feature>
<dbReference type="SMART" id="SM01096">
    <property type="entry name" value="CPSase_L_D3"/>
    <property type="match status" value="1"/>
</dbReference>
<evidence type="ECO:0000256" key="17">
    <source>
        <dbReference type="ARBA" id="ARBA00057223"/>
    </source>
</evidence>
<dbReference type="Pfam" id="PF02786">
    <property type="entry name" value="CPSase_L_D2"/>
    <property type="match status" value="2"/>
</dbReference>
<feature type="binding site" evidence="19">
    <location>
        <position position="758"/>
    </location>
    <ligand>
        <name>ATP</name>
        <dbReference type="ChEBI" id="CHEBI:30616"/>
        <label>2</label>
    </ligand>
</feature>
<feature type="binding site" evidence="19">
    <location>
        <position position="714"/>
    </location>
    <ligand>
        <name>ATP</name>
        <dbReference type="ChEBI" id="CHEBI:30616"/>
        <label>2</label>
    </ligand>
</feature>
<feature type="binding site" evidence="19">
    <location>
        <position position="241"/>
    </location>
    <ligand>
        <name>ATP</name>
        <dbReference type="ChEBI" id="CHEBI:30616"/>
        <label>1</label>
    </ligand>
</feature>
<dbReference type="RefSeq" id="WP_071164089.1">
    <property type="nucleotide sequence ID" value="NZ_CP017812.1"/>
</dbReference>
<feature type="binding site" evidence="19">
    <location>
        <position position="831"/>
    </location>
    <ligand>
        <name>ATP</name>
        <dbReference type="ChEBI" id="CHEBI:30616"/>
        <label>2</label>
    </ligand>
</feature>
<feature type="domain" description="ATP-grasp" evidence="20">
    <location>
        <begin position="678"/>
        <end position="872"/>
    </location>
</feature>
<dbReference type="FunFam" id="3.30.470.20:FF:000014">
    <property type="entry name" value="Carbamoyl-phosphate synthase large chain"/>
    <property type="match status" value="1"/>
</dbReference>
<feature type="binding site" evidence="19">
    <location>
        <position position="242"/>
    </location>
    <ligand>
        <name>ATP</name>
        <dbReference type="ChEBI" id="CHEBI:30616"/>
        <label>1</label>
    </ligand>
</feature>
<evidence type="ECO:0000256" key="10">
    <source>
        <dbReference type="ARBA" id="ARBA00022741"/>
    </source>
</evidence>
<dbReference type="PROSITE" id="PS50975">
    <property type="entry name" value="ATP_GRASP"/>
    <property type="match status" value="2"/>
</dbReference>
<feature type="binding site" evidence="19">
    <location>
        <position position="831"/>
    </location>
    <ligand>
        <name>Mg(2+)</name>
        <dbReference type="ChEBI" id="CHEBI:18420"/>
        <label>3</label>
    </ligand>
</feature>
<feature type="domain" description="ATP-grasp" evidence="20">
    <location>
        <begin position="133"/>
        <end position="328"/>
    </location>
</feature>
<feature type="binding site" evidence="19">
    <location>
        <position position="243"/>
    </location>
    <ligand>
        <name>ATP</name>
        <dbReference type="ChEBI" id="CHEBI:30616"/>
        <label>1</label>
    </ligand>
</feature>
<name>A0A1D9MKB4_9ACTO</name>
<dbReference type="FunFam" id="3.40.50.20:FF:000001">
    <property type="entry name" value="Carbamoyl-phosphate synthase large chain"/>
    <property type="match status" value="2"/>
</dbReference>
<evidence type="ECO:0000256" key="8">
    <source>
        <dbReference type="ARBA" id="ARBA00022723"/>
    </source>
</evidence>
<feature type="region of interest" description="Carboxyphosphate synthetic domain" evidence="19">
    <location>
        <begin position="1"/>
        <end position="402"/>
    </location>
</feature>
<dbReference type="InterPro" id="IPR005483">
    <property type="entry name" value="CPSase_dom"/>
</dbReference>
<dbReference type="EC" id="6.3.5.5" evidence="19"/>
<feature type="binding site" evidence="19">
    <location>
        <position position="215"/>
    </location>
    <ligand>
        <name>ATP</name>
        <dbReference type="ChEBI" id="CHEBI:30616"/>
        <label>1</label>
    </ligand>
</feature>
<dbReference type="CDD" id="cd01424">
    <property type="entry name" value="MGS_CPS_II"/>
    <property type="match status" value="1"/>
</dbReference>
<feature type="binding site" evidence="19">
    <location>
        <position position="175"/>
    </location>
    <ligand>
        <name>ATP</name>
        <dbReference type="ChEBI" id="CHEBI:30616"/>
        <label>1</label>
    </ligand>
</feature>
<feature type="binding site" evidence="19">
    <location>
        <position position="208"/>
    </location>
    <ligand>
        <name>ATP</name>
        <dbReference type="ChEBI" id="CHEBI:30616"/>
        <label>1</label>
    </ligand>
</feature>
<dbReference type="FunFam" id="3.30.470.20:FF:000007">
    <property type="entry name" value="Carbamoyl-phosphate synthase large chain"/>
    <property type="match status" value="1"/>
</dbReference>
<dbReference type="Gene3D" id="3.30.470.20">
    <property type="entry name" value="ATP-grasp fold, B domain"/>
    <property type="match status" value="2"/>
</dbReference>
<keyword evidence="8" id="KW-0479">Metal-binding</keyword>
<feature type="binding site" evidence="19">
    <location>
        <position position="169"/>
    </location>
    <ligand>
        <name>ATP</name>
        <dbReference type="ChEBI" id="CHEBI:30616"/>
        <label>1</label>
    </ligand>
</feature>
<comment type="cofactor">
    <cofactor evidence="1">
        <name>Mn(2+)</name>
        <dbReference type="ChEBI" id="CHEBI:29035"/>
    </cofactor>
</comment>
<feature type="binding site" evidence="19">
    <location>
        <position position="845"/>
    </location>
    <ligand>
        <name>Mg(2+)</name>
        <dbReference type="ChEBI" id="CHEBI:18420"/>
        <label>4</label>
    </ligand>
</feature>
<keyword evidence="12" id="KW-0460">Magnesium</keyword>
<dbReference type="STRING" id="1912795.BK816_04355"/>
<dbReference type="AlphaFoldDB" id="A0A1D9MKB4"/>
<feature type="binding site" evidence="19">
    <location>
        <position position="845"/>
    </location>
    <ligand>
        <name>Mn(2+)</name>
        <dbReference type="ChEBI" id="CHEBI:29035"/>
        <label>4</label>
    </ligand>
</feature>
<keyword evidence="13 19" id="KW-0665">Pyrimidine biosynthesis</keyword>
<dbReference type="Pfam" id="PF02142">
    <property type="entry name" value="MGS"/>
    <property type="match status" value="1"/>
</dbReference>
<dbReference type="Proteomes" id="UP000176288">
    <property type="component" value="Chromosome"/>
</dbReference>
<dbReference type="KEGG" id="avu:BK816_04355"/>
<dbReference type="NCBIfam" id="NF003671">
    <property type="entry name" value="PRK05294.1"/>
    <property type="match status" value="1"/>
</dbReference>
<evidence type="ECO:0000256" key="2">
    <source>
        <dbReference type="ARBA" id="ARBA00004812"/>
    </source>
</evidence>
<dbReference type="SMART" id="SM00851">
    <property type="entry name" value="MGS"/>
    <property type="match status" value="1"/>
</dbReference>
<feature type="binding site" evidence="19">
    <location>
        <position position="299"/>
    </location>
    <ligand>
        <name>Mg(2+)</name>
        <dbReference type="ChEBI" id="CHEBI:18420"/>
        <label>2</label>
    </ligand>
</feature>
<dbReference type="GO" id="GO:0005737">
    <property type="term" value="C:cytoplasm"/>
    <property type="evidence" value="ECO:0007669"/>
    <property type="project" value="TreeGrafter"/>
</dbReference>
<proteinExistence type="inferred from homology"/>
<dbReference type="Pfam" id="PF02787">
    <property type="entry name" value="CPSase_L_D3"/>
    <property type="match status" value="1"/>
</dbReference>
<dbReference type="InterPro" id="IPR005480">
    <property type="entry name" value="CPSase_lsu_oligo"/>
</dbReference>
<dbReference type="InterPro" id="IPR016185">
    <property type="entry name" value="PreATP-grasp_dom_sf"/>
</dbReference>
<evidence type="ECO:0000256" key="3">
    <source>
        <dbReference type="ARBA" id="ARBA00005077"/>
    </source>
</evidence>
<comment type="similarity">
    <text evidence="4 19">Belongs to the CarB family.</text>
</comment>
<keyword evidence="11 19" id="KW-0067">ATP-binding</keyword>
<evidence type="ECO:0000256" key="12">
    <source>
        <dbReference type="ARBA" id="ARBA00022842"/>
    </source>
</evidence>
<dbReference type="SUPFAM" id="SSF52440">
    <property type="entry name" value="PreATP-grasp domain"/>
    <property type="match status" value="2"/>
</dbReference>
<dbReference type="Gene3D" id="3.30.1490.20">
    <property type="entry name" value="ATP-grasp fold, A domain"/>
    <property type="match status" value="1"/>
</dbReference>
<keyword evidence="5 19" id="KW-0055">Arginine biosynthesis</keyword>
<evidence type="ECO:0000256" key="19">
    <source>
        <dbReference type="HAMAP-Rule" id="MF_01210"/>
    </source>
</evidence>
<feature type="binding site" evidence="19">
    <location>
        <position position="789"/>
    </location>
    <ligand>
        <name>ATP</name>
        <dbReference type="ChEBI" id="CHEBI:30616"/>
        <label>2</label>
    </ligand>
</feature>
<comment type="subunit">
    <text evidence="18 19">Composed of two chains; the small (or glutamine) chain promotes the hydrolysis of glutamine to ammonia, which is used by the large (or ammonia) chain to synthesize carbamoyl phosphate. Tetramer of heterodimers (alpha,beta)4.</text>
</comment>
<evidence type="ECO:0000256" key="9">
    <source>
        <dbReference type="ARBA" id="ARBA00022737"/>
    </source>
</evidence>
<feature type="binding site" evidence="19">
    <location>
        <position position="790"/>
    </location>
    <ligand>
        <name>ATP</name>
        <dbReference type="ChEBI" id="CHEBI:30616"/>
        <label>2</label>
    </ligand>
</feature>
<feature type="binding site" evidence="19">
    <location>
        <position position="843"/>
    </location>
    <ligand>
        <name>Mg(2+)</name>
        <dbReference type="ChEBI" id="CHEBI:18420"/>
        <label>4</label>
    </ligand>
</feature>
<feature type="binding site" evidence="19">
    <location>
        <position position="129"/>
    </location>
    <ligand>
        <name>ATP</name>
        <dbReference type="ChEBI" id="CHEBI:30616"/>
        <label>1</label>
    </ligand>
</feature>
<comment type="caution">
    <text evidence="19">Lacks conserved residue(s) required for the propagation of feature annotation.</text>
</comment>
<evidence type="ECO:0000256" key="11">
    <source>
        <dbReference type="ARBA" id="ARBA00022840"/>
    </source>
</evidence>
<dbReference type="UniPathway" id="UPA00068">
    <property type="reaction ID" value="UER00171"/>
</dbReference>
<evidence type="ECO:0000259" key="20">
    <source>
        <dbReference type="PROSITE" id="PS50975"/>
    </source>
</evidence>
<dbReference type="InterPro" id="IPR058047">
    <property type="entry name" value="CPSase_preATP-grasp"/>
</dbReference>
<feature type="domain" description="MGS-like" evidence="21">
    <location>
        <begin position="953"/>
        <end position="1098"/>
    </location>
</feature>
<feature type="binding site" evidence="19">
    <location>
        <position position="843"/>
    </location>
    <ligand>
        <name>Mg(2+)</name>
        <dbReference type="ChEBI" id="CHEBI:18420"/>
        <label>3</label>
    </ligand>
</feature>
<gene>
    <name evidence="19" type="primary">carB</name>
    <name evidence="22" type="ORF">BK816_04355</name>
</gene>
<evidence type="ECO:0000256" key="6">
    <source>
        <dbReference type="ARBA" id="ARBA00022598"/>
    </source>
</evidence>
<accession>A0A1D9MKB4</accession>
<evidence type="ECO:0000313" key="23">
    <source>
        <dbReference type="Proteomes" id="UP000176288"/>
    </source>
</evidence>
<dbReference type="Gene3D" id="1.10.1030.10">
    <property type="entry name" value="Carbamoyl-phosphate synthetase, large subunit oligomerisation domain"/>
    <property type="match status" value="1"/>
</dbReference>
<dbReference type="Gene3D" id="3.40.50.20">
    <property type="match status" value="2"/>
</dbReference>
<feature type="binding site" evidence="19">
    <location>
        <position position="299"/>
    </location>
    <ligand>
        <name>ATP</name>
        <dbReference type="ChEBI" id="CHEBI:30616"/>
        <label>1</label>
    </ligand>
</feature>
<comment type="domain">
    <text evidence="19">The large subunit is composed of 2 ATP-grasp domains that are involved in binding the 2 ATP molecules needed for carbamoyl phosphate synthesis. The N-terminal ATP-grasp domain (referred to as the carboxyphosphate synthetic component) catalyzes the ATP-dependent phosphorylation of hydrogencarbonate to carboxyphosphate and the subsequent nucleophilic attack by ammonia to form a carbamate intermediate. The C-terminal ATP-grasp domain (referred to as the carbamoyl phosphate synthetic component) then catalyzes the phosphorylation of carbamate with the second ATP to form the end product carbamoyl phosphate. The reactive and unstable enzyme intermediates are sequentially channeled from one active site to the next through the interior of the protein over a distance of at least 96 A.</text>
</comment>
<keyword evidence="23" id="KW-1185">Reference proteome</keyword>
<dbReference type="OrthoDB" id="9804197at2"/>
<dbReference type="GO" id="GO:0046872">
    <property type="term" value="F:metal ion binding"/>
    <property type="evidence" value="ECO:0007669"/>
    <property type="project" value="UniProtKB-KW"/>
</dbReference>
<keyword evidence="10 19" id="KW-0547">Nucleotide-binding</keyword>
<organism evidence="22 23">
    <name type="scientific">Boudabousia tangfeifanii</name>
    <dbReference type="NCBI Taxonomy" id="1912795"/>
    <lineage>
        <taxon>Bacteria</taxon>
        <taxon>Bacillati</taxon>
        <taxon>Actinomycetota</taxon>
        <taxon>Actinomycetes</taxon>
        <taxon>Actinomycetales</taxon>
        <taxon>Actinomycetaceae</taxon>
        <taxon>Boudabousia</taxon>
    </lineage>
</organism>
<comment type="cofactor">
    <cofactor evidence="19">
        <name>Mg(2+)</name>
        <dbReference type="ChEBI" id="CHEBI:18420"/>
    </cofactor>
    <cofactor evidence="19">
        <name>Mn(2+)</name>
        <dbReference type="ChEBI" id="CHEBI:29035"/>
    </cofactor>
    <text evidence="19">Binds 4 Mg(2+) or Mn(2+) ions per subunit.</text>
</comment>
<feature type="binding site" evidence="19">
    <location>
        <position position="831"/>
    </location>
    <ligand>
        <name>Mn(2+)</name>
        <dbReference type="ChEBI" id="CHEBI:29035"/>
        <label>3</label>
    </ligand>
</feature>
<dbReference type="SUPFAM" id="SSF48108">
    <property type="entry name" value="Carbamoyl phosphate synthetase, large subunit connection domain"/>
    <property type="match status" value="1"/>
</dbReference>
<keyword evidence="14" id="KW-0464">Manganese</keyword>
<sequence length="1100" mass="118679">MPRREDIKSVLVIGSGPIVIGQACEFDYSGTQACRVLRSEGIRVILVNSNPATIMTDPEIADATYIEPITTSILTKIIEKERPDALLPTLGGQTALNAAMSLDEAGVLEKYNVELIGASAQAINAGEDRDEFKAIVERCGAEVCRSEIAHTMEECHAAAARLGYPLVVRPSFTMGGLGSGIAFNAADLERIAGVGLQQSRTTEVLLEESILGWKEYELELMRDKADNVVVVCSIENVDPVGVHTGDSITVAPALTLTDRELQNLRDIGIAVIREVGVDTGGCNIQFAVHPETGRVIVIEMNPRVSRSSALASKATGFPIAKIAARLAVGYTLDEIRNDITESTPASFEPTLDYVVVKVPRFAFEKFPASDPTLTTTMKSVGEAMALGRSFTEALQKAVRSIDKKGIGLHWQQPGPVAADLPGLLAQIKVPTEGRLLAVQQAIRAGATLEQLFNATKIDPWFLDQLFLLEEVAQEIAQADGLNREVLELAKRHGFSDKQIAQIRGRNEATVRELRYAFNLRPVYKTVDTCAAEFRASTPYHYSSYDEESEVMPRNRPAVIILGSGPNRIGQGIEFDYSCVHAALALRDRYETVMVNCNPETVSTDYDISDRLYFEPLTLEDVLEVIHAEMQAGPVAGVLVQLGGQTPLGLAAALQAEGVPILGTSPQAIDAAEDRELFGRVLDKANLLAPAHGTARTKERAIEVAREIGYPILARPSFVLGGRGMEIVYDEEGFLDYLERVGIGAVSENAGPLLIDRFLDDAIEIDVDALYDGKELFLGGVMEHIQECGIHSGDSACVLPPMTLSAKQIMHIRQATEAIAAGVGVHGLINIQFALLSDVLYVIEANPRASRTVPFVSKATGVPLATAAARIMTGESIAQLRQVGLLPATEPTLAAGAEAIAVKEAVLPFRRFRTREGAIVDTVLGPEMRSTGEVMGLDRDFPRAYAKAEAGASITLPTKGNLFVSIADRDKRNLVLPIARLAQLGFKVFSTKGTATVLERNGIRTQVVRKASDGRGENGEPTIIDLISQGEIDLVINTPSGQGARADGYEIRTATTAAEKPIITTIQQLSAAVQAIEALLVDDFEVSSLQEHYARRQNQAK</sequence>
<evidence type="ECO:0000256" key="18">
    <source>
        <dbReference type="ARBA" id="ARBA00062056"/>
    </source>
</evidence>
<feature type="binding site" evidence="19">
    <location>
        <position position="791"/>
    </location>
    <ligand>
        <name>ATP</name>
        <dbReference type="ChEBI" id="CHEBI:30616"/>
        <label>2</label>
    </ligand>
</feature>
<dbReference type="PROSITE" id="PS00867">
    <property type="entry name" value="CPSASE_2"/>
    <property type="match status" value="2"/>
</dbReference>
<reference evidence="22 23" key="1">
    <citation type="submission" date="2016-10" db="EMBL/GenBank/DDBJ databases">
        <title>Actinomyces aegypiusis sp. nov., isolated from the Aegypius monachus in Qinghai Tibet Plateau China.</title>
        <authorList>
            <person name="Wang Y."/>
        </authorList>
    </citation>
    <scope>NUCLEOTIDE SEQUENCE [LARGE SCALE GENOMIC DNA]</scope>
    <source>
        <strain evidence="22 23">VUL4_3</strain>
    </source>
</reference>
<protein>
    <recommendedName>
        <fullName evidence="19">Carbamoyl phosphate synthase large chain</fullName>
        <ecNumber evidence="19">6.3.4.16</ecNumber>
        <ecNumber evidence="19">6.3.5.5</ecNumber>
    </recommendedName>
    <alternativeName>
        <fullName evidence="19">Carbamoyl phosphate synthetase ammonia chain</fullName>
    </alternativeName>
</protein>
<feature type="binding site" evidence="19">
    <location>
        <position position="299"/>
    </location>
    <ligand>
        <name>Mg(2+)</name>
        <dbReference type="ChEBI" id="CHEBI:18420"/>
        <label>1</label>
    </ligand>
</feature>
<feature type="binding site" evidence="19">
    <location>
        <position position="301"/>
    </location>
    <ligand>
        <name>Mn(2+)</name>
        <dbReference type="ChEBI" id="CHEBI:29035"/>
        <label>2</label>
    </ligand>
</feature>
<comment type="function">
    <text evidence="17 19">Large subunit of the glutamine-dependent carbamoyl phosphate synthetase (CPSase). CPSase catalyzes the formation of carbamoyl phosphate from the ammonia moiety of glutamine, carbonate, and phosphate donated by ATP, constituting the first step of 2 biosynthetic pathways, one leading to arginine and/or urea and the other to pyrimidine nucleotides. The large subunit (synthetase) binds the substrates ammonia (free or transferred from glutamine from the small subunit), hydrogencarbonate and ATP and carries out an ATP-coupled ligase reaction, activating hydrogencarbonate by forming carboxy phosphate which reacts with ammonia to form carbamoyl phosphate.</text>
</comment>
<dbReference type="InterPro" id="IPR005479">
    <property type="entry name" value="CPAse_ATP-bd"/>
</dbReference>
<evidence type="ECO:0000256" key="14">
    <source>
        <dbReference type="ARBA" id="ARBA00023211"/>
    </source>
</evidence>
<dbReference type="HAMAP" id="MF_01210_B">
    <property type="entry name" value="CPSase_L_chain_B"/>
    <property type="match status" value="1"/>
</dbReference>
<dbReference type="GO" id="GO:0006526">
    <property type="term" value="P:L-arginine biosynthetic process"/>
    <property type="evidence" value="ECO:0007669"/>
    <property type="project" value="UniProtKB-UniRule"/>
</dbReference>
<feature type="binding site" evidence="19">
    <location>
        <position position="285"/>
    </location>
    <ligand>
        <name>ATP</name>
        <dbReference type="ChEBI" id="CHEBI:30616"/>
        <label>1</label>
    </ligand>
</feature>
<evidence type="ECO:0000313" key="22">
    <source>
        <dbReference type="EMBL" id="AOZ72623.1"/>
    </source>
</evidence>
<dbReference type="GO" id="GO:0005524">
    <property type="term" value="F:ATP binding"/>
    <property type="evidence" value="ECO:0007669"/>
    <property type="project" value="UniProtKB-UniRule"/>
</dbReference>
<comment type="pathway">
    <text evidence="2 19">Pyrimidine metabolism; UMP biosynthesis via de novo pathway; (S)-dihydroorotate from bicarbonate: step 1/3.</text>
</comment>
<feature type="binding site" evidence="19">
    <location>
        <position position="176"/>
    </location>
    <ligand>
        <name>ATP</name>
        <dbReference type="ChEBI" id="CHEBI:30616"/>
        <label>1</label>
    </ligand>
</feature>
<feature type="binding site" evidence="19">
    <location>
        <position position="301"/>
    </location>
    <ligand>
        <name>Mg(2+)</name>
        <dbReference type="ChEBI" id="CHEBI:18420"/>
        <label>2</label>
    </ligand>
</feature>
<feature type="binding site" evidence="19">
    <location>
        <position position="843"/>
    </location>
    <ligand>
        <name>Mn(2+)</name>
        <dbReference type="ChEBI" id="CHEBI:29035"/>
        <label>4</label>
    </ligand>
</feature>
<dbReference type="GO" id="GO:0004088">
    <property type="term" value="F:carbamoyl-phosphate synthase (glutamine-hydrolyzing) activity"/>
    <property type="evidence" value="ECO:0007669"/>
    <property type="project" value="UniProtKB-UniRule"/>
</dbReference>
<dbReference type="GO" id="GO:0006541">
    <property type="term" value="P:glutamine metabolic process"/>
    <property type="evidence" value="ECO:0007669"/>
    <property type="project" value="TreeGrafter"/>
</dbReference>
<feature type="binding site" evidence="19">
    <location>
        <position position="285"/>
    </location>
    <ligand>
        <name>Mg(2+)</name>
        <dbReference type="ChEBI" id="CHEBI:18420"/>
        <label>1</label>
    </ligand>
</feature>
<dbReference type="GO" id="GO:0044205">
    <property type="term" value="P:'de novo' UMP biosynthetic process"/>
    <property type="evidence" value="ECO:0007669"/>
    <property type="project" value="UniProtKB-UniRule"/>
</dbReference>
<dbReference type="Gene3D" id="3.40.50.1380">
    <property type="entry name" value="Methylglyoxal synthase-like domain"/>
    <property type="match status" value="1"/>
</dbReference>
<dbReference type="InterPro" id="IPR011761">
    <property type="entry name" value="ATP-grasp"/>
</dbReference>
<dbReference type="PANTHER" id="PTHR11405">
    <property type="entry name" value="CARBAMOYLTRANSFERASE FAMILY MEMBER"/>
    <property type="match status" value="1"/>
</dbReference>
<feature type="binding site" evidence="19">
    <location>
        <position position="788"/>
    </location>
    <ligand>
        <name>ATP</name>
        <dbReference type="ChEBI" id="CHEBI:30616"/>
        <label>2</label>
    </ligand>
</feature>
<feature type="binding site" evidence="19">
    <location>
        <position position="299"/>
    </location>
    <ligand>
        <name>Mn(2+)</name>
        <dbReference type="ChEBI" id="CHEBI:29035"/>
        <label>1</label>
    </ligand>
</feature>
<dbReference type="PANTHER" id="PTHR11405:SF53">
    <property type="entry name" value="CARBAMOYL-PHOSPHATE SYNTHASE [AMMONIA], MITOCHONDRIAL"/>
    <property type="match status" value="1"/>
</dbReference>
<evidence type="ECO:0000259" key="21">
    <source>
        <dbReference type="PROSITE" id="PS51855"/>
    </source>
</evidence>
<evidence type="ECO:0000256" key="4">
    <source>
        <dbReference type="ARBA" id="ARBA00009799"/>
    </source>
</evidence>
<dbReference type="Pfam" id="PF25596">
    <property type="entry name" value="CPSase_L_D1"/>
    <property type="match status" value="2"/>
</dbReference>
<dbReference type="InterPro" id="IPR011607">
    <property type="entry name" value="MGS-like_dom"/>
</dbReference>
<dbReference type="NCBIfam" id="TIGR01369">
    <property type="entry name" value="CPSaseII_lrg"/>
    <property type="match status" value="1"/>
</dbReference>
<dbReference type="NCBIfam" id="NF009455">
    <property type="entry name" value="PRK12815.1"/>
    <property type="match status" value="1"/>
</dbReference>
<dbReference type="InterPro" id="IPR033937">
    <property type="entry name" value="MGS_CPS_CarB"/>
</dbReference>
<comment type="catalytic activity">
    <reaction evidence="15 19">
        <text>hydrogencarbonate + NH4(+) + 2 ATP = carbamoyl phosphate + 2 ADP + phosphate + 2 H(+)</text>
        <dbReference type="Rhea" id="RHEA:18029"/>
        <dbReference type="ChEBI" id="CHEBI:15378"/>
        <dbReference type="ChEBI" id="CHEBI:17544"/>
        <dbReference type="ChEBI" id="CHEBI:28938"/>
        <dbReference type="ChEBI" id="CHEBI:30616"/>
        <dbReference type="ChEBI" id="CHEBI:43474"/>
        <dbReference type="ChEBI" id="CHEBI:58228"/>
        <dbReference type="ChEBI" id="CHEBI:456216"/>
        <dbReference type="EC" id="6.3.4.16"/>
    </reaction>
</comment>
<evidence type="ECO:0000256" key="13">
    <source>
        <dbReference type="ARBA" id="ARBA00022975"/>
    </source>
</evidence>
<dbReference type="PRINTS" id="PR00098">
    <property type="entry name" value="CPSASE"/>
</dbReference>
<dbReference type="SUPFAM" id="SSF52335">
    <property type="entry name" value="Methylglyoxal synthase-like"/>
    <property type="match status" value="1"/>
</dbReference>
<dbReference type="SUPFAM" id="SSF56059">
    <property type="entry name" value="Glutathione synthetase ATP-binding domain-like"/>
    <property type="match status" value="2"/>
</dbReference>
<dbReference type="InterPro" id="IPR036897">
    <property type="entry name" value="CarbamoylP_synth_lsu_oligo_sf"/>
</dbReference>
<feature type="binding site" evidence="19">
    <location>
        <position position="756"/>
    </location>
    <ligand>
        <name>ATP</name>
        <dbReference type="ChEBI" id="CHEBI:30616"/>
        <label>2</label>
    </ligand>
</feature>
<dbReference type="PROSITE" id="PS00866">
    <property type="entry name" value="CPSASE_1"/>
    <property type="match status" value="1"/>
</dbReference>
<dbReference type="EC" id="6.3.4.16" evidence="19"/>
<feature type="binding site" evidence="19">
    <location>
        <position position="299"/>
    </location>
    <ligand>
        <name>Mn(2+)</name>
        <dbReference type="ChEBI" id="CHEBI:29035"/>
        <label>2</label>
    </ligand>
</feature>
<feature type="binding site" evidence="19">
    <location>
        <position position="763"/>
    </location>
    <ligand>
        <name>ATP</name>
        <dbReference type="ChEBI" id="CHEBI:30616"/>
        <label>2</label>
    </ligand>
</feature>